<dbReference type="Proteomes" id="UP001183809">
    <property type="component" value="Unassembled WGS sequence"/>
</dbReference>
<dbReference type="EMBL" id="JAVREY010000049">
    <property type="protein sequence ID" value="MDT0467184.1"/>
    <property type="molecule type" value="Genomic_DNA"/>
</dbReference>
<reference evidence="2" key="1">
    <citation type="submission" date="2023-07" db="EMBL/GenBank/DDBJ databases">
        <title>30 novel species of actinomycetes from the DSMZ collection.</title>
        <authorList>
            <person name="Nouioui I."/>
        </authorList>
    </citation>
    <scope>NUCLEOTIDE SEQUENCE [LARGE SCALE GENOMIC DNA]</scope>
    <source>
        <strain evidence="2">DSM 41699</strain>
    </source>
</reference>
<keyword evidence="2" id="KW-1185">Reference proteome</keyword>
<proteinExistence type="predicted"/>
<evidence type="ECO:0008006" key="3">
    <source>
        <dbReference type="Google" id="ProtNLM"/>
    </source>
</evidence>
<organism evidence="1 2">
    <name type="scientific">Streptomyces gibsoniae</name>
    <dbReference type="NCBI Taxonomy" id="3075529"/>
    <lineage>
        <taxon>Bacteria</taxon>
        <taxon>Bacillati</taxon>
        <taxon>Actinomycetota</taxon>
        <taxon>Actinomycetes</taxon>
        <taxon>Kitasatosporales</taxon>
        <taxon>Streptomycetaceae</taxon>
        <taxon>Streptomyces</taxon>
    </lineage>
</organism>
<gene>
    <name evidence="1" type="ORF">RM764_29980</name>
</gene>
<name>A0ABU2U1Y2_9ACTN</name>
<evidence type="ECO:0000313" key="2">
    <source>
        <dbReference type="Proteomes" id="UP001183809"/>
    </source>
</evidence>
<sequence>MRDLVIKHADLLSEPEMPPLLLQLRAHVSGYEITTARWAQGHHDQPLSVVSFPSEELAAYARQGSSELKKEQARLLRQRQGA</sequence>
<accession>A0ABU2U1Y2</accession>
<comment type="caution">
    <text evidence="1">The sequence shown here is derived from an EMBL/GenBank/DDBJ whole genome shotgun (WGS) entry which is preliminary data.</text>
</comment>
<evidence type="ECO:0000313" key="1">
    <source>
        <dbReference type="EMBL" id="MDT0467184.1"/>
    </source>
</evidence>
<protein>
    <recommendedName>
        <fullName evidence="3">DUF5753 domain-containing protein</fullName>
    </recommendedName>
</protein>